<name>A0A5N5X840_9EURO</name>
<evidence type="ECO:0000256" key="1">
    <source>
        <dbReference type="SAM" id="MobiDB-lite"/>
    </source>
</evidence>
<accession>A0A5N5X840</accession>
<dbReference type="PANTHER" id="PTHR46310">
    <property type="entry name" value="AMIDASE 1"/>
    <property type="match status" value="1"/>
</dbReference>
<dbReference type="AlphaFoldDB" id="A0A5N5X840"/>
<dbReference type="SUPFAM" id="SSF75304">
    <property type="entry name" value="Amidase signature (AS) enzymes"/>
    <property type="match status" value="1"/>
</dbReference>
<keyword evidence="6" id="KW-1185">Reference proteome</keyword>
<dbReference type="EMBL" id="ML732183">
    <property type="protein sequence ID" value="KAB8076227.1"/>
    <property type="molecule type" value="Genomic_DNA"/>
</dbReference>
<gene>
    <name evidence="5" type="ORF">BDV29DRAFT_200316</name>
</gene>
<feature type="region of interest" description="Disordered" evidence="1">
    <location>
        <begin position="669"/>
        <end position="690"/>
    </location>
</feature>
<feature type="signal peptide" evidence="2">
    <location>
        <begin position="1"/>
        <end position="25"/>
    </location>
</feature>
<dbReference type="InterPro" id="IPR036928">
    <property type="entry name" value="AS_sf"/>
</dbReference>
<dbReference type="PANTHER" id="PTHR46310:SF7">
    <property type="entry name" value="AMIDASE 1"/>
    <property type="match status" value="1"/>
</dbReference>
<feature type="domain" description="Amidase" evidence="3">
    <location>
        <begin position="223"/>
        <end position="399"/>
    </location>
</feature>
<dbReference type="Pfam" id="PF01425">
    <property type="entry name" value="Amidase"/>
    <property type="match status" value="1"/>
</dbReference>
<dbReference type="InterPro" id="IPR058329">
    <property type="entry name" value="Arp1_N"/>
</dbReference>
<dbReference type="InterPro" id="IPR023631">
    <property type="entry name" value="Amidase_dom"/>
</dbReference>
<keyword evidence="2" id="KW-0732">Signal</keyword>
<evidence type="ECO:0000256" key="2">
    <source>
        <dbReference type="SAM" id="SignalP"/>
    </source>
</evidence>
<evidence type="ECO:0000313" key="5">
    <source>
        <dbReference type="EMBL" id="KAB8076227.1"/>
    </source>
</evidence>
<dbReference type="OrthoDB" id="443318at2759"/>
<dbReference type="Gene3D" id="3.90.1300.10">
    <property type="entry name" value="Amidase signature (AS) domain"/>
    <property type="match status" value="1"/>
</dbReference>
<evidence type="ECO:0000259" key="3">
    <source>
        <dbReference type="Pfam" id="PF01425"/>
    </source>
</evidence>
<organism evidence="5 6">
    <name type="scientific">Aspergillus leporis</name>
    <dbReference type="NCBI Taxonomy" id="41062"/>
    <lineage>
        <taxon>Eukaryota</taxon>
        <taxon>Fungi</taxon>
        <taxon>Dikarya</taxon>
        <taxon>Ascomycota</taxon>
        <taxon>Pezizomycotina</taxon>
        <taxon>Eurotiomycetes</taxon>
        <taxon>Eurotiomycetidae</taxon>
        <taxon>Eurotiales</taxon>
        <taxon>Aspergillaceae</taxon>
        <taxon>Aspergillus</taxon>
        <taxon>Aspergillus subgen. Circumdati</taxon>
    </lineage>
</organism>
<evidence type="ECO:0000259" key="4">
    <source>
        <dbReference type="Pfam" id="PF26053"/>
    </source>
</evidence>
<feature type="domain" description="Scytalone dehydratase-like protein Arp1 N-terminal" evidence="4">
    <location>
        <begin position="49"/>
        <end position="179"/>
    </location>
</feature>
<evidence type="ECO:0000313" key="6">
    <source>
        <dbReference type="Proteomes" id="UP000326565"/>
    </source>
</evidence>
<feature type="chain" id="PRO_5024806822" evidence="2">
    <location>
        <begin position="26"/>
        <end position="716"/>
    </location>
</feature>
<proteinExistence type="predicted"/>
<dbReference type="Proteomes" id="UP000326565">
    <property type="component" value="Unassembled WGS sequence"/>
</dbReference>
<reference evidence="5 6" key="1">
    <citation type="submission" date="2019-04" db="EMBL/GenBank/DDBJ databases">
        <title>Friends and foes A comparative genomics study of 23 Aspergillus species from section Flavi.</title>
        <authorList>
            <consortium name="DOE Joint Genome Institute"/>
            <person name="Kjaerbolling I."/>
            <person name="Vesth T."/>
            <person name="Frisvad J.C."/>
            <person name="Nybo J.L."/>
            <person name="Theobald S."/>
            <person name="Kildgaard S."/>
            <person name="Isbrandt T."/>
            <person name="Kuo A."/>
            <person name="Sato A."/>
            <person name="Lyhne E.K."/>
            <person name="Kogle M.E."/>
            <person name="Wiebenga A."/>
            <person name="Kun R.S."/>
            <person name="Lubbers R.J."/>
            <person name="Makela M.R."/>
            <person name="Barry K."/>
            <person name="Chovatia M."/>
            <person name="Clum A."/>
            <person name="Daum C."/>
            <person name="Haridas S."/>
            <person name="He G."/>
            <person name="LaButti K."/>
            <person name="Lipzen A."/>
            <person name="Mondo S."/>
            <person name="Riley R."/>
            <person name="Salamov A."/>
            <person name="Simmons B.A."/>
            <person name="Magnuson J.K."/>
            <person name="Henrissat B."/>
            <person name="Mortensen U.H."/>
            <person name="Larsen T.O."/>
            <person name="Devries R.P."/>
            <person name="Grigoriev I.V."/>
            <person name="Machida M."/>
            <person name="Baker S.E."/>
            <person name="Andersen M.R."/>
        </authorList>
    </citation>
    <scope>NUCLEOTIDE SEQUENCE [LARGE SCALE GENOMIC DNA]</scope>
    <source>
        <strain evidence="5 6">CBS 151.66</strain>
    </source>
</reference>
<protein>
    <submittedName>
        <fullName evidence="5">Amidase signature domain-containing protein</fullName>
    </submittedName>
</protein>
<dbReference type="Pfam" id="PF26053">
    <property type="entry name" value="DUF8016"/>
    <property type="match status" value="1"/>
</dbReference>
<sequence>MLFYHGPKWAVTLLICICVTKVAHCISLKGQTVELNGAGYYIPPKVLTTLRLHDSSSIAHLTDPLYPITVINGLRLNSSLDEIVKAYQSSDDVFNVGFLEGTVRVSFGICYQRQLTSRQVIVFQGHSKSTVQSLHIAKAQYGTKAIIAYSESVLDATLPPGPYFWSPASGAVNAAYRLYSDEQGAFTEGLIPAENSSYDVIPAAVPGAGSITIGVPSRLYFTRDPSKPLAGARIGVKDIFDIAGIKRSCGSRAYYHLYPPAIKTAPAVQKLLDAGAVLIGKMKTSQFANGEVSTLTYVSVCLRVDYHAPFNPRGDGYQDPGSSSSGPAAGVASYDWIDLALGTDTGGSIRGPAGANGVYGNRPSHGSASLEGIMPLSPVMDTVGILTRDANLWKQASRVLYSSPETNFSLPRKLYTIDFPTTISDEADEILLGFAKSLAGLLNTTAEPFDIEELWNSTAPNEIHGTSLGDFVGHIFPMLTTKEQFQLLGREFYSEYKKENSGRLPFVDPSPLLRWDWGMQQPDTAMKQAFQNLSIFTDWWHSHGYLSGSAACSDSIVIYPGSTGDTSYRNGPYPIDAPDIPGGFGIDRIPSFVGSPDFAVPIGESEYNSTITNRTEALPVVVDIMAAKGCDGMLFNLIERLVTAGVLPNKIHTGRFFLRIGRGVEDDAQGKHIHNGLDGHDDEHQRPEKRQEDYALAATEHVVENKWEVQLLNISK</sequence>